<accession>D3Y1L7</accession>
<dbReference type="PRINTS" id="PR00734">
    <property type="entry name" value="GLHYDRLASE7"/>
</dbReference>
<evidence type="ECO:0000256" key="3">
    <source>
        <dbReference type="ARBA" id="ARBA00022729"/>
    </source>
</evidence>
<name>D3Y1L7_ASPGL</name>
<dbReference type="SUPFAM" id="SSF49899">
    <property type="entry name" value="Concanavalin A-like lectins/glucanases"/>
    <property type="match status" value="1"/>
</dbReference>
<evidence type="ECO:0000256" key="11">
    <source>
        <dbReference type="SAM" id="SignalP"/>
    </source>
</evidence>
<dbReference type="SMR" id="D3Y1L7"/>
<keyword evidence="5 9" id="KW-0136">Cellulose degradation</keyword>
<dbReference type="Gene3D" id="2.70.100.10">
    <property type="entry name" value="Glycoside hydrolase, family 7, domain"/>
    <property type="match status" value="1"/>
</dbReference>
<feature type="signal peptide" evidence="11">
    <location>
        <begin position="1"/>
        <end position="17"/>
    </location>
</feature>
<dbReference type="CDD" id="cd07999">
    <property type="entry name" value="GH7_CBH_EG"/>
    <property type="match status" value="1"/>
</dbReference>
<feature type="compositionally biased region" description="Low complexity" evidence="10">
    <location>
        <begin position="432"/>
        <end position="459"/>
    </location>
</feature>
<dbReference type="CAZy" id="GH7">
    <property type="family name" value="Glycoside Hydrolase Family 7"/>
</dbReference>
<dbReference type="AlphaFoldDB" id="D3Y1L7"/>
<evidence type="ECO:0000256" key="8">
    <source>
        <dbReference type="ARBA" id="ARBA00023326"/>
    </source>
</evidence>
<keyword evidence="3 11" id="KW-0732">Signal</keyword>
<keyword evidence="4 9" id="KW-0378">Hydrolase</keyword>
<evidence type="ECO:0000256" key="6">
    <source>
        <dbReference type="ARBA" id="ARBA00023277"/>
    </source>
</evidence>
<keyword evidence="6" id="KW-0119">Carbohydrate metabolism</keyword>
<gene>
    <name evidence="12" type="primary">cbhI</name>
</gene>
<dbReference type="EMBL" id="GU385810">
    <property type="protein sequence ID" value="ADC91991.1"/>
    <property type="molecule type" value="Genomic_DNA"/>
</dbReference>
<sequence length="505" mass="53143">MYRKLALISAFLATARAQSACTLQTETHPSLTWQKCSSGGTCTQQTGSVVIDANWRWTHATNSSTNCYDGNTWSSTLCPDNETCAKNCCLDGAAYASTYGVTTSADSLSIGFVTQSAQKNVGARLYLMASDTIYQEFTLLGNEFSFDVDVSQLPCGLNGALYFVSMDADGGVSKYPTNTAGAKYGTGYCDSQCPRDLKFINGQANVEGWEPSSNNANTGIGGHGSCCSEMDIWEAQLHLPRLLLLTLARLLAQEICEGDGCGGTYSNDRYGGTCDPDGCDWNPYRLGNTSFYGPGSSFTLDTTKKLTVVTQFETSGAINRYYVQNGVTYKQPNAELGSYSGNELNDDYCTAEESEFGGSSFSDKGGLTQFKKATSGGMVLVMSLWDTTPTCCGWTPPTRQTRPPPPPVPCAEAAPPAPASPLSSSPSPPTPRSSTPTSSSGPLAAPATPAAETLLAETLPAPPPPAARLPPLEALPDLLRLTTASAAASATAALRSAPAARPARS</sequence>
<dbReference type="InterPro" id="IPR037019">
    <property type="entry name" value="Glyco_hydro_7_sf"/>
</dbReference>
<comment type="similarity">
    <text evidence="2 9">Belongs to the glycosyl hydrolase 7 (cellulase C) family.</text>
</comment>
<dbReference type="EC" id="3.2.1.-" evidence="9"/>
<evidence type="ECO:0000256" key="5">
    <source>
        <dbReference type="ARBA" id="ARBA00023001"/>
    </source>
</evidence>
<dbReference type="InterPro" id="IPR001722">
    <property type="entry name" value="Glyco_hydro_7"/>
</dbReference>
<feature type="region of interest" description="Disordered" evidence="10">
    <location>
        <begin position="395"/>
        <end position="471"/>
    </location>
</feature>
<comment type="catalytic activity">
    <reaction evidence="1">
        <text>Hydrolysis of (1-&gt;4)-beta-D-glucosidic linkages in cellulose and cellotetraose, releasing cellobiose from the non-reducing ends of the chains.</text>
        <dbReference type="EC" id="3.2.1.91"/>
    </reaction>
</comment>
<evidence type="ECO:0000313" key="12">
    <source>
        <dbReference type="EMBL" id="ADC91991.1"/>
    </source>
</evidence>
<evidence type="ECO:0000256" key="2">
    <source>
        <dbReference type="ARBA" id="ARBA00006044"/>
    </source>
</evidence>
<dbReference type="PANTHER" id="PTHR33753">
    <property type="entry name" value="1,4-BETA-D-GLUCAN CELLOBIOHYDROLASE B"/>
    <property type="match status" value="1"/>
</dbReference>
<dbReference type="InterPro" id="IPR013320">
    <property type="entry name" value="ConA-like_dom_sf"/>
</dbReference>
<dbReference type="PANTHER" id="PTHR33753:SF2">
    <property type="entry name" value="GLYCOSIDE HYDROLASE FAMILY 7 PROTEIN"/>
    <property type="match status" value="1"/>
</dbReference>
<evidence type="ECO:0000256" key="4">
    <source>
        <dbReference type="ARBA" id="ARBA00022801"/>
    </source>
</evidence>
<dbReference type="GO" id="GO:0016162">
    <property type="term" value="F:cellulose 1,4-beta-cellobiosidase activity"/>
    <property type="evidence" value="ECO:0007669"/>
    <property type="project" value="UniProtKB-EC"/>
</dbReference>
<reference evidence="12" key="1">
    <citation type="submission" date="2010-01" db="EMBL/GenBank/DDBJ databases">
        <title>Cellobiohydrolase I (cbhI) gene from Aspergillus glaucus XC9.</title>
        <authorList>
            <person name="Tao Y.-M."/>
            <person name="Ma S.-J."/>
            <person name="Long M.-N."/>
            <person name="Chen Q.-X."/>
        </authorList>
    </citation>
    <scope>NUCLEOTIDE SEQUENCE</scope>
    <source>
        <strain evidence="12">XC9</strain>
    </source>
</reference>
<evidence type="ECO:0000256" key="10">
    <source>
        <dbReference type="SAM" id="MobiDB-lite"/>
    </source>
</evidence>
<feature type="compositionally biased region" description="Pro residues" evidence="10">
    <location>
        <begin position="402"/>
        <end position="419"/>
    </location>
</feature>
<evidence type="ECO:0000256" key="1">
    <source>
        <dbReference type="ARBA" id="ARBA00001641"/>
    </source>
</evidence>
<proteinExistence type="inferred from homology"/>
<protein>
    <recommendedName>
        <fullName evidence="9">Glucanase</fullName>
        <ecNumber evidence="9">3.2.1.-</ecNumber>
    </recommendedName>
</protein>
<dbReference type="VEuPathDB" id="FungiDB:ASPGLDRAFT_62893"/>
<keyword evidence="8 9" id="KW-0624">Polysaccharide degradation</keyword>
<evidence type="ECO:0000256" key="9">
    <source>
        <dbReference type="RuleBase" id="RU361164"/>
    </source>
</evidence>
<evidence type="ECO:0000256" key="7">
    <source>
        <dbReference type="ARBA" id="ARBA00023295"/>
    </source>
</evidence>
<organism evidence="12">
    <name type="scientific">Aspergillus glaucus</name>
    <name type="common">Eurotium herbariorum</name>
    <dbReference type="NCBI Taxonomy" id="41413"/>
    <lineage>
        <taxon>Eukaryota</taxon>
        <taxon>Fungi</taxon>
        <taxon>Dikarya</taxon>
        <taxon>Ascomycota</taxon>
        <taxon>Pezizomycotina</taxon>
        <taxon>Eurotiomycetes</taxon>
        <taxon>Eurotiomycetidae</taxon>
        <taxon>Eurotiales</taxon>
        <taxon>Aspergillaceae</taxon>
        <taxon>Aspergillus</taxon>
        <taxon>Aspergillus subgen. Aspergillus</taxon>
    </lineage>
</organism>
<dbReference type="GO" id="GO:0030245">
    <property type="term" value="P:cellulose catabolic process"/>
    <property type="evidence" value="ECO:0007669"/>
    <property type="project" value="UniProtKB-KW"/>
</dbReference>
<dbReference type="Pfam" id="PF00840">
    <property type="entry name" value="Glyco_hydro_7"/>
    <property type="match status" value="1"/>
</dbReference>
<keyword evidence="7 9" id="KW-0326">Glycosidase</keyword>
<feature type="chain" id="PRO_5003052148" description="Glucanase" evidence="11">
    <location>
        <begin position="18"/>
        <end position="505"/>
    </location>
</feature>